<gene>
    <name evidence="1" type="ordered locus">Mnod_5239</name>
</gene>
<reference evidence="1 2" key="1">
    <citation type="submission" date="2009-01" db="EMBL/GenBank/DDBJ databases">
        <title>Complete sequence of chromosome of Methylobacterium nodulans ORS 2060.</title>
        <authorList>
            <consortium name="US DOE Joint Genome Institute"/>
            <person name="Lucas S."/>
            <person name="Copeland A."/>
            <person name="Lapidus A."/>
            <person name="Glavina del Rio T."/>
            <person name="Dalin E."/>
            <person name="Tice H."/>
            <person name="Bruce D."/>
            <person name="Goodwin L."/>
            <person name="Pitluck S."/>
            <person name="Sims D."/>
            <person name="Brettin T."/>
            <person name="Detter J.C."/>
            <person name="Han C."/>
            <person name="Larimer F."/>
            <person name="Land M."/>
            <person name="Hauser L."/>
            <person name="Kyrpides N."/>
            <person name="Ivanova N."/>
            <person name="Marx C.J."/>
            <person name="Richardson P."/>
        </authorList>
    </citation>
    <scope>NUCLEOTIDE SEQUENCE [LARGE SCALE GENOMIC DNA]</scope>
    <source>
        <strain evidence="2">LMG 21967 / CNCM I-2342 / ORS 2060</strain>
    </source>
</reference>
<dbReference type="HOGENOM" id="CLU_3404356_0_0_5"/>
<name>B8IL86_METNO</name>
<dbReference type="AlphaFoldDB" id="B8IL86"/>
<dbReference type="Proteomes" id="UP000008207">
    <property type="component" value="Chromosome"/>
</dbReference>
<dbReference type="EMBL" id="CP001349">
    <property type="protein sequence ID" value="ACL60085.1"/>
    <property type="molecule type" value="Genomic_DNA"/>
</dbReference>
<protein>
    <submittedName>
        <fullName evidence="1">Uncharacterized protein</fullName>
    </submittedName>
</protein>
<sequence length="30" mass="3176">MAEPDNLVPDCLRAVRGPVGRLARIGAART</sequence>
<organism evidence="1 2">
    <name type="scientific">Methylobacterium nodulans (strain LMG 21967 / CNCM I-2342 / ORS 2060)</name>
    <dbReference type="NCBI Taxonomy" id="460265"/>
    <lineage>
        <taxon>Bacteria</taxon>
        <taxon>Pseudomonadati</taxon>
        <taxon>Pseudomonadota</taxon>
        <taxon>Alphaproteobacteria</taxon>
        <taxon>Hyphomicrobiales</taxon>
        <taxon>Methylobacteriaceae</taxon>
        <taxon>Methylobacterium</taxon>
    </lineage>
</organism>
<accession>B8IL86</accession>
<dbReference type="STRING" id="460265.Mnod_5239"/>
<evidence type="ECO:0000313" key="2">
    <source>
        <dbReference type="Proteomes" id="UP000008207"/>
    </source>
</evidence>
<evidence type="ECO:0000313" key="1">
    <source>
        <dbReference type="EMBL" id="ACL60085.1"/>
    </source>
</evidence>
<keyword evidence="2" id="KW-1185">Reference proteome</keyword>
<dbReference type="KEGG" id="mno:Mnod_5239"/>
<proteinExistence type="predicted"/>